<evidence type="ECO:0000313" key="2">
    <source>
        <dbReference type="Proteomes" id="UP001607302"/>
    </source>
</evidence>
<evidence type="ECO:0000313" key="1">
    <source>
        <dbReference type="EMBL" id="KAL2724177.1"/>
    </source>
</evidence>
<dbReference type="AlphaFoldDB" id="A0ABD2AV41"/>
<gene>
    <name evidence="1" type="ORF">V1478_008690</name>
</gene>
<keyword evidence="2" id="KW-1185">Reference proteome</keyword>
<dbReference type="EMBL" id="JAUDFV010000139">
    <property type="protein sequence ID" value="KAL2724177.1"/>
    <property type="molecule type" value="Genomic_DNA"/>
</dbReference>
<evidence type="ECO:0008006" key="3">
    <source>
        <dbReference type="Google" id="ProtNLM"/>
    </source>
</evidence>
<accession>A0ABD2AV41</accession>
<organism evidence="1 2">
    <name type="scientific">Vespula squamosa</name>
    <name type="common">Southern yellow jacket</name>
    <name type="synonym">Wasp</name>
    <dbReference type="NCBI Taxonomy" id="30214"/>
    <lineage>
        <taxon>Eukaryota</taxon>
        <taxon>Metazoa</taxon>
        <taxon>Ecdysozoa</taxon>
        <taxon>Arthropoda</taxon>
        <taxon>Hexapoda</taxon>
        <taxon>Insecta</taxon>
        <taxon>Pterygota</taxon>
        <taxon>Neoptera</taxon>
        <taxon>Endopterygota</taxon>
        <taxon>Hymenoptera</taxon>
        <taxon>Apocrita</taxon>
        <taxon>Aculeata</taxon>
        <taxon>Vespoidea</taxon>
        <taxon>Vespidae</taxon>
        <taxon>Vespinae</taxon>
        <taxon>Vespula</taxon>
    </lineage>
</organism>
<proteinExistence type="predicted"/>
<name>A0ABD2AV41_VESSQ</name>
<protein>
    <recommendedName>
        <fullName evidence="3">Secreted protein</fullName>
    </recommendedName>
</protein>
<reference evidence="1 2" key="1">
    <citation type="journal article" date="2024" name="Ann. Entomol. Soc. Am.">
        <title>Genomic analyses of the southern and eastern yellowjacket wasps (Hymenoptera: Vespidae) reveal evolutionary signatures of social life.</title>
        <authorList>
            <person name="Catto M.A."/>
            <person name="Caine P.B."/>
            <person name="Orr S.E."/>
            <person name="Hunt B.G."/>
            <person name="Goodisman M.A.D."/>
        </authorList>
    </citation>
    <scope>NUCLEOTIDE SEQUENCE [LARGE SCALE GENOMIC DNA]</scope>
    <source>
        <strain evidence="1">233</strain>
        <tissue evidence="1">Head and thorax</tissue>
    </source>
</reference>
<sequence>MLIPKRFASIFVIAMFFKRGMRGDETGISNIARSESLRCSTNRHWSGKPFGLHCGDESDTHTYKFDTANIRYSLIGF</sequence>
<comment type="caution">
    <text evidence="1">The sequence shown here is derived from an EMBL/GenBank/DDBJ whole genome shotgun (WGS) entry which is preliminary data.</text>
</comment>
<dbReference type="Proteomes" id="UP001607302">
    <property type="component" value="Unassembled WGS sequence"/>
</dbReference>